<proteinExistence type="predicted"/>
<organism evidence="1">
    <name type="scientific">Pseudopithomyces chartarum</name>
    <dbReference type="NCBI Taxonomy" id="1892770"/>
    <lineage>
        <taxon>Eukaryota</taxon>
        <taxon>Fungi</taxon>
        <taxon>Dikarya</taxon>
        <taxon>Ascomycota</taxon>
        <taxon>Pezizomycotina</taxon>
        <taxon>Dothideomycetes</taxon>
        <taxon>Pleosporomycetidae</taxon>
        <taxon>Pleosporales</taxon>
        <taxon>Massarineae</taxon>
        <taxon>Didymosphaeriaceae</taxon>
        <taxon>Pseudopithomyces</taxon>
    </lineage>
</organism>
<accession>A0A221C8Z2</accession>
<geneLocation type="mitochondrion" evidence="1"/>
<gene>
    <name evidence="1" type="primary">orf156</name>
</gene>
<dbReference type="GeneID" id="33901346"/>
<dbReference type="RefSeq" id="YP_009415173.1">
    <property type="nucleotide sequence ID" value="NC_035636.1"/>
</dbReference>
<keyword evidence="1" id="KW-0496">Mitochondrion</keyword>
<dbReference type="EMBL" id="KY792993">
    <property type="protein sequence ID" value="ASL69818.1"/>
    <property type="molecule type" value="Genomic_DNA"/>
</dbReference>
<dbReference type="AlphaFoldDB" id="A0A221C8Z2"/>
<evidence type="ECO:0000313" key="1">
    <source>
        <dbReference type="EMBL" id="ASL69818.1"/>
    </source>
</evidence>
<sequence>MKKILTTNNFSTDLLKFPYSKRLDRSLRRLHNSCYPKVKINRRVPLIKQNFYTTINNDSTDTNKHKIKVNERFNSLLDNLNIESYKNKLGKKIVIEYSYNSILDFNSFINKIFNIIHPKVNYMLIMKIRYKGVHYLTLDNQERFYYEDYQSTKDLK</sequence>
<name>A0A221C8Z2_9PLEO</name>
<protein>
    <submittedName>
        <fullName evidence="1">Uncharacterized protein</fullName>
    </submittedName>
</protein>
<reference evidence="1" key="1">
    <citation type="submission" date="2017-03" db="EMBL/GenBank/DDBJ databases">
        <authorList>
            <person name="Afonso C.L."/>
            <person name="Miller P.J."/>
            <person name="Scott M.A."/>
            <person name="Spackman E."/>
            <person name="Goraichik I."/>
            <person name="Dimitrov K.M."/>
            <person name="Suarez D.L."/>
            <person name="Swayne D.E."/>
        </authorList>
    </citation>
    <scope>NUCLEOTIDE SEQUENCE</scope>
</reference>